<evidence type="ECO:0000313" key="2">
    <source>
        <dbReference type="EMBL" id="CAB4886916.1"/>
    </source>
</evidence>
<dbReference type="AlphaFoldDB" id="A0A6J7EUR6"/>
<accession>A0A6J7EUR6</accession>
<proteinExistence type="predicted"/>
<gene>
    <name evidence="2" type="ORF">UFOPK3402_01985</name>
</gene>
<feature type="domain" description="DUF4333" evidence="1">
    <location>
        <begin position="22"/>
        <end position="98"/>
    </location>
</feature>
<name>A0A6J7EUR6_9ZZZZ</name>
<protein>
    <submittedName>
        <fullName evidence="2">Unannotated protein</fullName>
    </submittedName>
</protein>
<reference evidence="2" key="1">
    <citation type="submission" date="2020-05" db="EMBL/GenBank/DDBJ databases">
        <authorList>
            <person name="Chiriac C."/>
            <person name="Salcher M."/>
            <person name="Ghai R."/>
            <person name="Kavagutti S V."/>
        </authorList>
    </citation>
    <scope>NUCLEOTIDE SEQUENCE</scope>
</reference>
<evidence type="ECO:0000259" key="1">
    <source>
        <dbReference type="Pfam" id="PF14230"/>
    </source>
</evidence>
<sequence>MMTTSMSRRSTLVIASGLTALALAGCSVSGSIGGTSVGKEDLAVQAVAALEAETGLTMDPSESVTCLEDLKTDAGSVAMCEYKVASGKVFDVTVTSKGIGSDDKVAFSVDVSQTPR</sequence>
<organism evidence="2">
    <name type="scientific">freshwater metagenome</name>
    <dbReference type="NCBI Taxonomy" id="449393"/>
    <lineage>
        <taxon>unclassified sequences</taxon>
        <taxon>metagenomes</taxon>
        <taxon>ecological metagenomes</taxon>
    </lineage>
</organism>
<dbReference type="InterPro" id="IPR025637">
    <property type="entry name" value="DUF4333"/>
</dbReference>
<dbReference type="Pfam" id="PF14230">
    <property type="entry name" value="DUF4333"/>
    <property type="match status" value="1"/>
</dbReference>
<dbReference type="EMBL" id="CAFBLS010000333">
    <property type="protein sequence ID" value="CAB4886916.1"/>
    <property type="molecule type" value="Genomic_DNA"/>
</dbReference>